<evidence type="ECO:0000256" key="1">
    <source>
        <dbReference type="SAM" id="Phobius"/>
    </source>
</evidence>
<dbReference type="EMBL" id="RXII01000008">
    <property type="protein sequence ID" value="RZN63591.1"/>
    <property type="molecule type" value="Genomic_DNA"/>
</dbReference>
<accession>A0A520KQ74</accession>
<keyword evidence="1" id="KW-0472">Membrane</keyword>
<reference evidence="2 3" key="1">
    <citation type="journal article" date="2019" name="Nat. Microbiol.">
        <title>Wide diversity of methane and short-chain alkane metabolisms in uncultured archaea.</title>
        <authorList>
            <person name="Borrel G."/>
            <person name="Adam P.S."/>
            <person name="McKay L.J."/>
            <person name="Chen L.X."/>
            <person name="Sierra-Garcia I.N."/>
            <person name="Sieber C.M."/>
            <person name="Letourneur Q."/>
            <person name="Ghozlane A."/>
            <person name="Andersen G.L."/>
            <person name="Li W.J."/>
            <person name="Hallam S.J."/>
            <person name="Muyzer G."/>
            <person name="de Oliveira V.M."/>
            <person name="Inskeep W.P."/>
            <person name="Banfield J.F."/>
            <person name="Gribaldo S."/>
        </authorList>
    </citation>
    <scope>NUCLEOTIDE SEQUENCE [LARGE SCALE GENOMIC DNA]</scope>
    <source>
        <strain evidence="2">NM4</strain>
    </source>
</reference>
<keyword evidence="1" id="KW-0812">Transmembrane</keyword>
<dbReference type="AlphaFoldDB" id="A0A520KQ74"/>
<keyword evidence="1" id="KW-1133">Transmembrane helix</keyword>
<feature type="non-terminal residue" evidence="2">
    <location>
        <position position="125"/>
    </location>
</feature>
<evidence type="ECO:0000313" key="3">
    <source>
        <dbReference type="Proteomes" id="UP000316217"/>
    </source>
</evidence>
<proteinExistence type="predicted"/>
<gene>
    <name evidence="2" type="ORF">EF810_00460</name>
</gene>
<name>A0A520KQ74_9CREN</name>
<protein>
    <submittedName>
        <fullName evidence="2">Uncharacterized protein</fullName>
    </submittedName>
</protein>
<feature type="transmembrane region" description="Helical" evidence="1">
    <location>
        <begin position="6"/>
        <end position="24"/>
    </location>
</feature>
<comment type="caution">
    <text evidence="2">The sequence shown here is derived from an EMBL/GenBank/DDBJ whole genome shotgun (WGS) entry which is preliminary data.</text>
</comment>
<dbReference type="Proteomes" id="UP000316217">
    <property type="component" value="Unassembled WGS sequence"/>
</dbReference>
<sequence length="125" mass="14259">MRRIYPAIMILLIIPVPVFLGNYMKKTESLIYGMYPPDDLCEMDISKTNFHNITIDLQGRYVDIKSLCNGTRSFIPPSISRNVTVNRSGNSTILLINDIIKMGDRTHSRRQIVNITVLGNGRYLI</sequence>
<organism evidence="2 3">
    <name type="scientific">Candidatus Methanodesulfokora washburnensis</name>
    <dbReference type="NCBI Taxonomy" id="2478471"/>
    <lineage>
        <taxon>Archaea</taxon>
        <taxon>Thermoproteota</taxon>
        <taxon>Candidatus Korarchaeia</taxon>
        <taxon>Candidatus Korarchaeia incertae sedis</taxon>
        <taxon>Candidatus Methanodesulfokora</taxon>
    </lineage>
</organism>
<evidence type="ECO:0000313" key="2">
    <source>
        <dbReference type="EMBL" id="RZN63591.1"/>
    </source>
</evidence>